<keyword evidence="1 3" id="KW-0732">Signal</keyword>
<organism evidence="5 6">
    <name type="scientific">Mortierella isabellina</name>
    <name type="common">Filamentous fungus</name>
    <name type="synonym">Umbelopsis isabellina</name>
    <dbReference type="NCBI Taxonomy" id="91625"/>
    <lineage>
        <taxon>Eukaryota</taxon>
        <taxon>Fungi</taxon>
        <taxon>Fungi incertae sedis</taxon>
        <taxon>Mucoromycota</taxon>
        <taxon>Mucoromycotina</taxon>
        <taxon>Umbelopsidomycetes</taxon>
        <taxon>Umbelopsidales</taxon>
        <taxon>Umbelopsidaceae</taxon>
        <taxon>Umbelopsis</taxon>
    </lineage>
</organism>
<accession>A0A8H7PJ32</accession>
<dbReference type="Pfam" id="PF10342">
    <property type="entry name" value="Kre9_KNH"/>
    <property type="match status" value="1"/>
</dbReference>
<keyword evidence="2" id="KW-1133">Transmembrane helix</keyword>
<sequence>MRYCWLLVAWATISHALVVLYPQPNSNLPIGVPFRLTWMTTETTPNQKYISIYLLSSPSPTDVVQVLGTSINDQIGGWQISVSQVQPNNYYIYLNDSNIYENNIVAGPFYFTNSVTTPPAPPTASSTVPSSASSGPPRFPVWIIPIIVVMVLAVRPNVRKFLKMKPYQVDAYTPQAKYAPQSHQPYFVNYSPTSPPPQQRKSSGDYY</sequence>
<name>A0A8H7PJ32_MORIS</name>
<feature type="chain" id="PRO_5034996420" description="Yeast cell wall synthesis Kre9/Knh1-like N-terminal domain-containing protein" evidence="3">
    <location>
        <begin position="17"/>
        <end position="207"/>
    </location>
</feature>
<comment type="caution">
    <text evidence="5">The sequence shown here is derived from an EMBL/GenBank/DDBJ whole genome shotgun (WGS) entry which is preliminary data.</text>
</comment>
<gene>
    <name evidence="5" type="ORF">INT43_005913</name>
</gene>
<proteinExistence type="predicted"/>
<keyword evidence="2" id="KW-0472">Membrane</keyword>
<dbReference type="EMBL" id="JAEPQZ010000012">
    <property type="protein sequence ID" value="KAG2174851.1"/>
    <property type="molecule type" value="Genomic_DNA"/>
</dbReference>
<feature type="domain" description="Yeast cell wall synthesis Kre9/Knh1-like N-terminal" evidence="4">
    <location>
        <begin position="22"/>
        <end position="98"/>
    </location>
</feature>
<reference evidence="5" key="1">
    <citation type="submission" date="2020-12" db="EMBL/GenBank/DDBJ databases">
        <title>Metabolic potential, ecology and presence of endohyphal bacteria is reflected in genomic diversity of Mucoromycotina.</title>
        <authorList>
            <person name="Muszewska A."/>
            <person name="Okrasinska A."/>
            <person name="Steczkiewicz K."/>
            <person name="Drgas O."/>
            <person name="Orlowska M."/>
            <person name="Perlinska-Lenart U."/>
            <person name="Aleksandrzak-Piekarczyk T."/>
            <person name="Szatraj K."/>
            <person name="Zielenkiewicz U."/>
            <person name="Pilsyk S."/>
            <person name="Malc E."/>
            <person name="Mieczkowski P."/>
            <person name="Kruszewska J.S."/>
            <person name="Biernat P."/>
            <person name="Pawlowska J."/>
        </authorList>
    </citation>
    <scope>NUCLEOTIDE SEQUENCE</scope>
    <source>
        <strain evidence="5">WA0000067209</strain>
    </source>
</reference>
<dbReference type="OrthoDB" id="10451592at2759"/>
<dbReference type="AlphaFoldDB" id="A0A8H7PJ32"/>
<evidence type="ECO:0000256" key="1">
    <source>
        <dbReference type="ARBA" id="ARBA00022729"/>
    </source>
</evidence>
<feature type="signal peptide" evidence="3">
    <location>
        <begin position="1"/>
        <end position="16"/>
    </location>
</feature>
<dbReference type="Proteomes" id="UP000654370">
    <property type="component" value="Unassembled WGS sequence"/>
</dbReference>
<evidence type="ECO:0000313" key="5">
    <source>
        <dbReference type="EMBL" id="KAG2174851.1"/>
    </source>
</evidence>
<evidence type="ECO:0000256" key="2">
    <source>
        <dbReference type="SAM" id="Phobius"/>
    </source>
</evidence>
<evidence type="ECO:0000259" key="4">
    <source>
        <dbReference type="Pfam" id="PF10342"/>
    </source>
</evidence>
<evidence type="ECO:0000256" key="3">
    <source>
        <dbReference type="SAM" id="SignalP"/>
    </source>
</evidence>
<protein>
    <recommendedName>
        <fullName evidence="4">Yeast cell wall synthesis Kre9/Knh1-like N-terminal domain-containing protein</fullName>
    </recommendedName>
</protein>
<keyword evidence="2" id="KW-0812">Transmembrane</keyword>
<feature type="transmembrane region" description="Helical" evidence="2">
    <location>
        <begin position="139"/>
        <end position="158"/>
    </location>
</feature>
<dbReference type="InterPro" id="IPR018466">
    <property type="entry name" value="Kre9/Knh1-like_N"/>
</dbReference>
<evidence type="ECO:0000313" key="6">
    <source>
        <dbReference type="Proteomes" id="UP000654370"/>
    </source>
</evidence>
<keyword evidence="6" id="KW-1185">Reference proteome</keyword>